<organism evidence="1 2">
    <name type="scientific">Rhizobium esperanzae</name>
    <dbReference type="NCBI Taxonomy" id="1967781"/>
    <lineage>
        <taxon>Bacteria</taxon>
        <taxon>Pseudomonadati</taxon>
        <taxon>Pseudomonadota</taxon>
        <taxon>Alphaproteobacteria</taxon>
        <taxon>Hyphomicrobiales</taxon>
        <taxon>Rhizobiaceae</taxon>
        <taxon>Rhizobium/Agrobacterium group</taxon>
        <taxon>Rhizobium</taxon>
    </lineage>
</organism>
<gene>
    <name evidence="1" type="ORF">B5E41_26760</name>
</gene>
<name>A0A2D0AAM7_9HYPH</name>
<sequence length="118" mass="12712">MTLATSTVLLITLGAISVCTIVPTDAHQAKSGWTYPPACCKAHGLSGDCQSIPTQNIRRGPRGFSVLLHAGDHHLATKPHLFFIPYGDEIPSGDGRYHICLHPTENDVNCFFSPPDST</sequence>
<dbReference type="Proteomes" id="UP000197269">
    <property type="component" value="Unassembled WGS sequence"/>
</dbReference>
<dbReference type="RefSeq" id="WP_082366430.1">
    <property type="nucleotide sequence ID" value="NZ_MXPU01000023.1"/>
</dbReference>
<protein>
    <submittedName>
        <fullName evidence="1">Uncharacterized protein</fullName>
    </submittedName>
</protein>
<dbReference type="AlphaFoldDB" id="A0A2D0AAM7"/>
<evidence type="ECO:0000313" key="2">
    <source>
        <dbReference type="Proteomes" id="UP000197269"/>
    </source>
</evidence>
<proteinExistence type="predicted"/>
<dbReference type="EMBL" id="MXPU01000023">
    <property type="protein sequence ID" value="OWO91589.1"/>
    <property type="molecule type" value="Genomic_DNA"/>
</dbReference>
<reference evidence="1 2" key="1">
    <citation type="submission" date="2017-03" db="EMBL/GenBank/DDBJ databases">
        <title>Genome of strain Rhizobium sp. CNPSo 668.</title>
        <authorList>
            <person name="Ribeiro R."/>
        </authorList>
    </citation>
    <scope>NUCLEOTIDE SEQUENCE [LARGE SCALE GENOMIC DNA]</scope>
    <source>
        <strain evidence="1 2">CNPSo 668</strain>
    </source>
</reference>
<evidence type="ECO:0000313" key="1">
    <source>
        <dbReference type="EMBL" id="OWO91589.1"/>
    </source>
</evidence>
<comment type="caution">
    <text evidence="1">The sequence shown here is derived from an EMBL/GenBank/DDBJ whole genome shotgun (WGS) entry which is preliminary data.</text>
</comment>
<accession>A0A2D0AAM7</accession>